<dbReference type="OrthoDB" id="9786584at2"/>
<dbReference type="AlphaFoldDB" id="S9SEI7"/>
<dbReference type="HOGENOM" id="CLU_1026311_0_0_5"/>
<protein>
    <submittedName>
        <fullName evidence="2">Sugar phosphate isomerase/epimerase</fullName>
    </submittedName>
</protein>
<sequence>MRLSVTSWSFPQLTLTEVAGLARTLGIGAVDVGYFYRSALSRDAILQDPEGEARRLHATLGGIRPANLYHLFGRTLAERNLAQPGTLKANLHDLHSVLLFAEAADIPTVFILPGIVNPGQSRRDAAQIATEALQAMLELPGARQRLCLEPHVHSWLESPDLVHRLIETTGMRIVLDPAHFLCLGYPQAEIDNLAPHAAHVHLRQARPGALQAKFAEGTINFPALFGTLREAGYDGYLALEAVHQDYMGTLHEDVLTETVRMRDAFRSWSAQDGAGAEGA</sequence>
<dbReference type="InterPro" id="IPR013022">
    <property type="entry name" value="Xyl_isomerase-like_TIM-brl"/>
</dbReference>
<comment type="caution">
    <text evidence="2">The sequence shown here is derived from an EMBL/GenBank/DDBJ whole genome shotgun (WGS) entry which is preliminary data.</text>
</comment>
<reference evidence="2 3" key="1">
    <citation type="journal article" date="2013" name="Stand. Genomic Sci.">
        <title>Genome sequence of the reddish-pigmented Rubellimicrobium thermophilum type strain (DSM 16684(T)), a member of the Roseobacter clade.</title>
        <authorList>
            <person name="Fiebig A."/>
            <person name="Riedel T."/>
            <person name="Gronow S."/>
            <person name="Petersen J."/>
            <person name="Klenk H.P."/>
            <person name="Goker M."/>
        </authorList>
    </citation>
    <scope>NUCLEOTIDE SEQUENCE [LARGE SCALE GENOMIC DNA]</scope>
    <source>
        <strain evidence="2 3">DSM 16684</strain>
    </source>
</reference>
<dbReference type="Pfam" id="PF01261">
    <property type="entry name" value="AP_endonuc_2"/>
    <property type="match status" value="1"/>
</dbReference>
<feature type="domain" description="Xylose isomerase-like TIM barrel" evidence="1">
    <location>
        <begin position="21"/>
        <end position="244"/>
    </location>
</feature>
<dbReference type="InterPro" id="IPR036237">
    <property type="entry name" value="Xyl_isomerase-like_sf"/>
</dbReference>
<accession>S9SEI7</accession>
<dbReference type="SUPFAM" id="SSF51658">
    <property type="entry name" value="Xylose isomerase-like"/>
    <property type="match status" value="1"/>
</dbReference>
<dbReference type="PANTHER" id="PTHR12110:SF53">
    <property type="entry name" value="BLR5974 PROTEIN"/>
    <property type="match status" value="1"/>
</dbReference>
<dbReference type="PANTHER" id="PTHR12110">
    <property type="entry name" value="HYDROXYPYRUVATE ISOMERASE"/>
    <property type="match status" value="1"/>
</dbReference>
<name>S9SEI7_9RHOB</name>
<proteinExistence type="predicted"/>
<dbReference type="GO" id="GO:0016853">
    <property type="term" value="F:isomerase activity"/>
    <property type="evidence" value="ECO:0007669"/>
    <property type="project" value="UniProtKB-KW"/>
</dbReference>
<organism evidence="2 3">
    <name type="scientific">Rubellimicrobium thermophilum DSM 16684</name>
    <dbReference type="NCBI Taxonomy" id="1123069"/>
    <lineage>
        <taxon>Bacteria</taxon>
        <taxon>Pseudomonadati</taxon>
        <taxon>Pseudomonadota</taxon>
        <taxon>Alphaproteobacteria</taxon>
        <taxon>Rhodobacterales</taxon>
        <taxon>Roseobacteraceae</taxon>
        <taxon>Rubellimicrobium</taxon>
    </lineage>
</organism>
<keyword evidence="2" id="KW-0413">Isomerase</keyword>
<dbReference type="RefSeq" id="WP_021098113.1">
    <property type="nucleotide sequence ID" value="NZ_KE557321.1"/>
</dbReference>
<dbReference type="Gene3D" id="3.20.20.150">
    <property type="entry name" value="Divalent-metal-dependent TIM barrel enzymes"/>
    <property type="match status" value="1"/>
</dbReference>
<dbReference type="Proteomes" id="UP000015346">
    <property type="component" value="Unassembled WGS sequence"/>
</dbReference>
<evidence type="ECO:0000313" key="2">
    <source>
        <dbReference type="EMBL" id="EPX84669.1"/>
    </source>
</evidence>
<keyword evidence="3" id="KW-1185">Reference proteome</keyword>
<dbReference type="EMBL" id="AOLV01000020">
    <property type="protein sequence ID" value="EPX84669.1"/>
    <property type="molecule type" value="Genomic_DNA"/>
</dbReference>
<evidence type="ECO:0000259" key="1">
    <source>
        <dbReference type="Pfam" id="PF01261"/>
    </source>
</evidence>
<evidence type="ECO:0000313" key="3">
    <source>
        <dbReference type="Proteomes" id="UP000015346"/>
    </source>
</evidence>
<dbReference type="STRING" id="1123069.ruthe_02029"/>
<gene>
    <name evidence="2" type="ORF">ruthe_02029</name>
</gene>
<dbReference type="InterPro" id="IPR050312">
    <property type="entry name" value="IolE/XylAMocC-like"/>
</dbReference>